<dbReference type="EC" id="2.7.7.6" evidence="9"/>
<dbReference type="InterPro" id="IPR045867">
    <property type="entry name" value="DNA-dir_RpoC_beta_prime"/>
</dbReference>
<dbReference type="KEGG" id="npy:NPRO_16740"/>
<dbReference type="GO" id="GO:0003899">
    <property type="term" value="F:DNA-directed RNA polymerase activity"/>
    <property type="evidence" value="ECO:0007669"/>
    <property type="project" value="UniProtKB-UniRule"/>
</dbReference>
<dbReference type="Gene3D" id="4.10.860.120">
    <property type="entry name" value="RNA polymerase II, clamp domain"/>
    <property type="match status" value="1"/>
</dbReference>
<feature type="binding site" evidence="9">
    <location>
        <position position="553"/>
    </location>
    <ligand>
        <name>Mg(2+)</name>
        <dbReference type="ChEBI" id="CHEBI:18420"/>
    </ligand>
</feature>
<feature type="domain" description="RNA polymerase N-terminal" evidence="13">
    <location>
        <begin position="324"/>
        <end position="603"/>
    </location>
</feature>
<feature type="binding site" evidence="9">
    <location>
        <position position="67"/>
    </location>
    <ligand>
        <name>Zn(2+)</name>
        <dbReference type="ChEBI" id="CHEBI:29105"/>
        <label>1</label>
    </ligand>
</feature>
<feature type="binding site" evidence="9">
    <location>
        <position position="1063"/>
    </location>
    <ligand>
        <name>Zn(2+)</name>
        <dbReference type="ChEBI" id="CHEBI:29105"/>
        <label>2</label>
    </ligand>
</feature>
<evidence type="ECO:0000256" key="8">
    <source>
        <dbReference type="ARBA" id="ARBA00048552"/>
    </source>
</evidence>
<dbReference type="InterPro" id="IPR006592">
    <property type="entry name" value="RNA_pol_N"/>
</dbReference>
<feature type="binding site" evidence="9">
    <location>
        <position position="83"/>
    </location>
    <ligand>
        <name>Zn(2+)</name>
        <dbReference type="ChEBI" id="CHEBI:29105"/>
        <label>1</label>
    </ligand>
</feature>
<proteinExistence type="inferred from homology"/>
<dbReference type="GO" id="GO:0006351">
    <property type="term" value="P:DNA-templated transcription"/>
    <property type="evidence" value="ECO:0007669"/>
    <property type="project" value="UniProtKB-UniRule"/>
</dbReference>
<dbReference type="Pfam" id="PF04983">
    <property type="entry name" value="RNA_pol_Rpb1_3"/>
    <property type="match status" value="1"/>
</dbReference>
<comment type="cofactor">
    <cofactor evidence="9">
        <name>Zn(2+)</name>
        <dbReference type="ChEBI" id="CHEBI:29105"/>
    </cofactor>
    <text evidence="9">Binds 2 Zn(2+) ions per subunit.</text>
</comment>
<keyword evidence="5 9" id="KW-0548">Nucleotidyltransferase</keyword>
<dbReference type="HAMAP" id="MF_01322">
    <property type="entry name" value="RNApol_bact_RpoC"/>
    <property type="match status" value="1"/>
</dbReference>
<dbReference type="Proteomes" id="UP000662873">
    <property type="component" value="Chromosome"/>
</dbReference>
<protein>
    <recommendedName>
        <fullName evidence="9">DNA-directed RNA polymerase subunit beta'</fullName>
        <shortName evidence="9">RNAP subunit beta'</shortName>
        <ecNumber evidence="9">2.7.7.6</ecNumber>
    </recommendedName>
    <alternativeName>
        <fullName evidence="9">RNA polymerase subunit beta'</fullName>
    </alternativeName>
    <alternativeName>
        <fullName evidence="9">Transcriptase subunit beta'</fullName>
    </alternativeName>
</protein>
<dbReference type="Gene3D" id="1.10.274.100">
    <property type="entry name" value="RNA polymerase Rpb1, domain 3"/>
    <property type="match status" value="1"/>
</dbReference>
<dbReference type="Pfam" id="PF04997">
    <property type="entry name" value="RNA_pol_Rpb1_1"/>
    <property type="match status" value="1"/>
</dbReference>
<keyword evidence="3 9" id="KW-0240">DNA-directed RNA polymerase</keyword>
<dbReference type="GO" id="GO:0000287">
    <property type="term" value="F:magnesium ion binding"/>
    <property type="evidence" value="ECO:0007669"/>
    <property type="project" value="UniProtKB-UniRule"/>
</dbReference>
<feature type="binding site" evidence="9">
    <location>
        <position position="944"/>
    </location>
    <ligand>
        <name>Zn(2+)</name>
        <dbReference type="ChEBI" id="CHEBI:29105"/>
        <label>2</label>
    </ligand>
</feature>
<keyword evidence="6 9" id="KW-0479">Metal-binding</keyword>
<dbReference type="GO" id="GO:0003677">
    <property type="term" value="F:DNA binding"/>
    <property type="evidence" value="ECO:0007669"/>
    <property type="project" value="UniProtKB-UniRule"/>
</dbReference>
<dbReference type="PANTHER" id="PTHR19376">
    <property type="entry name" value="DNA-DIRECTED RNA POLYMERASE"/>
    <property type="match status" value="1"/>
</dbReference>
<feature type="region of interest" description="Disordered" evidence="12">
    <location>
        <begin position="670"/>
        <end position="697"/>
    </location>
</feature>
<keyword evidence="11" id="KW-0175">Coiled coil</keyword>
<comment type="subunit">
    <text evidence="9">The RNAP catalytic core consists of 2 alpha, 1 beta, 1 beta' and 1 omega subunit. When a sigma factor is associated with the core the holoenzyme is formed, which can initiate transcription.</text>
</comment>
<comment type="cofactor">
    <cofactor evidence="9">
        <name>Mg(2+)</name>
        <dbReference type="ChEBI" id="CHEBI:18420"/>
    </cofactor>
    <text evidence="9">Binds 1 Mg(2+) ion per subunit.</text>
</comment>
<accession>A0A809R9F4</accession>
<evidence type="ECO:0000256" key="3">
    <source>
        <dbReference type="ARBA" id="ARBA00022478"/>
    </source>
</evidence>
<evidence type="ECO:0000256" key="10">
    <source>
        <dbReference type="RuleBase" id="RU004279"/>
    </source>
</evidence>
<comment type="function">
    <text evidence="1 9 10">DNA-dependent RNA polymerase catalyzes the transcription of DNA into RNA using the four ribonucleoside triphosphates as substrates.</text>
</comment>
<feature type="binding site" evidence="9">
    <location>
        <position position="1053"/>
    </location>
    <ligand>
        <name>Zn(2+)</name>
        <dbReference type="ChEBI" id="CHEBI:29105"/>
        <label>2</label>
    </ligand>
</feature>
<dbReference type="InterPro" id="IPR042102">
    <property type="entry name" value="RNA_pol_Rpb1_3_sf"/>
</dbReference>
<gene>
    <name evidence="9" type="primary">rpoC</name>
    <name evidence="14" type="ORF">NPRO_16740</name>
</gene>
<dbReference type="EMBL" id="AP021858">
    <property type="protein sequence ID" value="BBO24079.1"/>
    <property type="molecule type" value="Genomic_DNA"/>
</dbReference>
<dbReference type="InterPro" id="IPR038120">
    <property type="entry name" value="Rpb1_funnel_sf"/>
</dbReference>
<comment type="similarity">
    <text evidence="2 9 10">Belongs to the RNA polymerase beta' chain family.</text>
</comment>
<dbReference type="Gene3D" id="1.10.132.30">
    <property type="match status" value="1"/>
</dbReference>
<dbReference type="GO" id="GO:0008270">
    <property type="term" value="F:zinc ion binding"/>
    <property type="evidence" value="ECO:0007669"/>
    <property type="project" value="UniProtKB-UniRule"/>
</dbReference>
<dbReference type="CDD" id="cd01609">
    <property type="entry name" value="RNAP_beta'_N"/>
    <property type="match status" value="1"/>
</dbReference>
<dbReference type="InterPro" id="IPR007066">
    <property type="entry name" value="RNA_pol_Rpb1_3"/>
</dbReference>
<dbReference type="InterPro" id="IPR000722">
    <property type="entry name" value="RNA_pol_asu"/>
</dbReference>
<evidence type="ECO:0000313" key="15">
    <source>
        <dbReference type="Proteomes" id="UP000662873"/>
    </source>
</evidence>
<evidence type="ECO:0000256" key="12">
    <source>
        <dbReference type="SAM" id="MobiDB-lite"/>
    </source>
</evidence>
<keyword evidence="9" id="KW-0460">Magnesium</keyword>
<dbReference type="InterPro" id="IPR012754">
    <property type="entry name" value="DNA-dir_RpoC_beta_prime_bact"/>
</dbReference>
<dbReference type="SUPFAM" id="SSF64484">
    <property type="entry name" value="beta and beta-prime subunits of DNA dependent RNA-polymerase"/>
    <property type="match status" value="1"/>
</dbReference>
<dbReference type="Pfam" id="PF00623">
    <property type="entry name" value="RNA_pol_Rpb1_2"/>
    <property type="match status" value="2"/>
</dbReference>
<dbReference type="CDD" id="cd02655">
    <property type="entry name" value="RNAP_beta'_C"/>
    <property type="match status" value="1"/>
</dbReference>
<dbReference type="GO" id="GO:0000428">
    <property type="term" value="C:DNA-directed RNA polymerase complex"/>
    <property type="evidence" value="ECO:0007669"/>
    <property type="project" value="UniProtKB-KW"/>
</dbReference>
<evidence type="ECO:0000256" key="9">
    <source>
        <dbReference type="HAMAP-Rule" id="MF_01322"/>
    </source>
</evidence>
<evidence type="ECO:0000256" key="4">
    <source>
        <dbReference type="ARBA" id="ARBA00022679"/>
    </source>
</evidence>
<organism evidence="14 15">
    <name type="scientific">Candidatus Nitrosymbiomonas proteolyticus</name>
    <dbReference type="NCBI Taxonomy" id="2608984"/>
    <lineage>
        <taxon>Bacteria</taxon>
        <taxon>Bacillati</taxon>
        <taxon>Armatimonadota</taxon>
        <taxon>Armatimonadota incertae sedis</taxon>
        <taxon>Candidatus Nitrosymbiomonas</taxon>
    </lineage>
</organism>
<dbReference type="SMART" id="SM00663">
    <property type="entry name" value="RPOLA_N"/>
    <property type="match status" value="1"/>
</dbReference>
<evidence type="ECO:0000256" key="7">
    <source>
        <dbReference type="ARBA" id="ARBA00023163"/>
    </source>
</evidence>
<evidence type="ECO:0000256" key="2">
    <source>
        <dbReference type="ARBA" id="ARBA00006460"/>
    </source>
</evidence>
<dbReference type="Pfam" id="PF05000">
    <property type="entry name" value="RNA_pol_Rpb1_4"/>
    <property type="match status" value="1"/>
</dbReference>
<evidence type="ECO:0000256" key="11">
    <source>
        <dbReference type="SAM" id="Coils"/>
    </source>
</evidence>
<evidence type="ECO:0000256" key="1">
    <source>
        <dbReference type="ARBA" id="ARBA00004026"/>
    </source>
</evidence>
<feature type="binding site" evidence="9">
    <location>
        <position position="80"/>
    </location>
    <ligand>
        <name>Zn(2+)</name>
        <dbReference type="ChEBI" id="CHEBI:29105"/>
        <label>1</label>
    </ligand>
</feature>
<dbReference type="Gene3D" id="1.10.1790.20">
    <property type="match status" value="1"/>
</dbReference>
<reference evidence="14" key="1">
    <citation type="journal article" name="DNA Res.">
        <title>The physiological potential of anammox bacteria as revealed by their core genome structure.</title>
        <authorList>
            <person name="Okubo T."/>
            <person name="Toyoda A."/>
            <person name="Fukuhara K."/>
            <person name="Uchiyama I."/>
            <person name="Harigaya Y."/>
            <person name="Kuroiwa M."/>
            <person name="Suzuki T."/>
            <person name="Murakami Y."/>
            <person name="Suwa Y."/>
            <person name="Takami H."/>
        </authorList>
    </citation>
    <scope>NUCLEOTIDE SEQUENCE</scope>
    <source>
        <strain evidence="14">317325-2</strain>
    </source>
</reference>
<keyword evidence="7 9" id="KW-0804">Transcription</keyword>
<dbReference type="InterPro" id="IPR007080">
    <property type="entry name" value="RNA_pol_Rpb1_1"/>
</dbReference>
<evidence type="ECO:0000256" key="6">
    <source>
        <dbReference type="ARBA" id="ARBA00022723"/>
    </source>
</evidence>
<dbReference type="Pfam" id="PF04998">
    <property type="entry name" value="RNA_pol_Rpb1_5"/>
    <property type="match status" value="2"/>
</dbReference>
<dbReference type="InterPro" id="IPR007081">
    <property type="entry name" value="RNA_pol_Rpb1_5"/>
</dbReference>
<sequence>MADVSQFNKIRIGIASPTDIRSWAFRHGVHHEVKKPETINYRTFKPERDGLFCEKIFGPVKDYECSCGRYKKIKYAGIICERCGVEVTKSRVRRERMGIIELAAPVCHIWYLKGVPSPLALILDISPRLLEKVIYFASFIIIDIEAEKIAELLPKVKEAAEQEKATIMRHMRELEEDSFTRFFEELDSNSDEYDEGSVRERAKAINDRIRAEYRDADDRLKDLDLAVDILGKLERNQLIDEEKYRAVSKMLDAVGAKLDLELRNLVRANIGAEAIKELLTRVDLEKLARELRQEIVSTTSQRRARAIKRLEIAEALISSKSRPEWMILDVIPVISPELRPMVQLDGGRFATSDLNDLYRRIINRNNRLKKIMEIHAPESIINHEKRLLQEAVDALVDNGRRSRPVVGSNSRPLKSLSDMLKGKEGRFRKNLLGKRVDYSGRSVIVVGPHLKLHQCGLPKEMALELFKPFVMKTLVEKKITQNIKTAKRMIDRMHPAVWDGLEEVIKEHPVLLNRAPTLHRLGIQAFEPILVDGKAIQIHPLVCHAYNADFDGDQMAVHVPLSLQAQAEARVLMLSTQNLFSPADGRPIMSPIQDIVLGAFALTFTDKASLQSLEEAVAKHEADPENNPAPKVYRDPAEVTFHLESPNVENPVQLNQAVRVRIRRPVFRPDSEIDHRDPATGQEYRYETTKGEDDEEKRELKPLETEFETVVRVSTAGRLLFNEALPYPLKHSDGMLQIELTKKMLAELIVLCQRQCGLGGTIRLLDDLKDLGFRWATKYGLSIAITDMDPPAGREAILQEADDSSNTILTRYRRGMLNFNEMQRRLVDLWSKTYDKIGDEIQAGMHQFNPLTIITASGARGSVKQLAQLAGMRGLMFNQFNEVIYELPVKSSFQKGLSMLEYFVTTHGARKGLADTALRTADAGYLTRRLVDVSQDVIIRREDCGTTEGVLCHRILNDEDEVIEKVGDRLIGRVALRDLVDPETNQQLMTAGEVITVDQAKRINEVEVQFTAVAEATDSDQARQTLGDKMIGAGFEINEHGLLCIPIRSPLTCDLDQGICSHCYGVDLSTNKLVEVGVAVGIIAAQSIGEPGTQLTMRTFHTGGVAGSATIARTSQYKTGKFIRQFMADLEAAMDTDMKQLDPTKLLESQEEAVKDLFTDSDRLTINEADTGKKKTERQTKAAIKAAEKMDTESRKMWEKSRKTFFYAWTGESSGIVRVEEIFEARKQPRGKAIICPVTGVVRSIRDSNFGRWVIVDSVVPVKETLKDAYIADVQEFLGGKKTEAALEKIVGQKFTTATLTVLRKHEVEHVRVYYPILVPPIGNLPVKAGSKVIQGDPLTYGPRDPHEILELAGAGAVYDYFVENLQSVYKAQGVDINDKHIEVIIRQMLRKRQIKEPGDTPFLPGQIVDRFQLRRENEKVRQAIQAGKMIKYVDPMTSENVEREPREATANWILLGITEASLATESFLSAASFQKTTRVLTEAAVRGKKDTLVGLKENVIIGRLIPAGTGVSQYRSLAVDVERGPAWAHQSLTALVEAEAPEELQPDAGLAFPSLAEMAAEEATSVPEEPEDES</sequence>
<comment type="catalytic activity">
    <reaction evidence="8 9 10">
        <text>RNA(n) + a ribonucleoside 5'-triphosphate = RNA(n+1) + diphosphate</text>
        <dbReference type="Rhea" id="RHEA:21248"/>
        <dbReference type="Rhea" id="RHEA-COMP:14527"/>
        <dbReference type="Rhea" id="RHEA-COMP:17342"/>
        <dbReference type="ChEBI" id="CHEBI:33019"/>
        <dbReference type="ChEBI" id="CHEBI:61557"/>
        <dbReference type="ChEBI" id="CHEBI:140395"/>
        <dbReference type="EC" id="2.7.7.6"/>
    </reaction>
</comment>
<dbReference type="InterPro" id="IPR007083">
    <property type="entry name" value="RNA_pol_Rpb1_4"/>
</dbReference>
<keyword evidence="9" id="KW-0862">Zinc</keyword>
<name>A0A809R9F4_9BACT</name>
<evidence type="ECO:0000259" key="13">
    <source>
        <dbReference type="SMART" id="SM00663"/>
    </source>
</evidence>
<feature type="binding site" evidence="9">
    <location>
        <position position="1060"/>
    </location>
    <ligand>
        <name>Zn(2+)</name>
        <dbReference type="ChEBI" id="CHEBI:29105"/>
        <label>2</label>
    </ligand>
</feature>
<dbReference type="Gene3D" id="2.40.40.20">
    <property type="match status" value="1"/>
</dbReference>
<dbReference type="Gene3D" id="1.10.40.90">
    <property type="match status" value="1"/>
</dbReference>
<dbReference type="InterPro" id="IPR044893">
    <property type="entry name" value="RNA_pol_Rpb1_clamp_domain"/>
</dbReference>
<feature type="binding site" evidence="9">
    <location>
        <position position="65"/>
    </location>
    <ligand>
        <name>Zn(2+)</name>
        <dbReference type="ChEBI" id="CHEBI:29105"/>
        <label>1</label>
    </ligand>
</feature>
<keyword evidence="4 9" id="KW-0808">Transferase</keyword>
<feature type="binding site" evidence="9">
    <location>
        <position position="551"/>
    </location>
    <ligand>
        <name>Mg(2+)</name>
        <dbReference type="ChEBI" id="CHEBI:18420"/>
    </ligand>
</feature>
<feature type="coiled-coil region" evidence="11">
    <location>
        <begin position="157"/>
        <end position="226"/>
    </location>
</feature>
<evidence type="ECO:0000256" key="5">
    <source>
        <dbReference type="ARBA" id="ARBA00022695"/>
    </source>
</evidence>
<dbReference type="PANTHER" id="PTHR19376:SF54">
    <property type="entry name" value="DNA-DIRECTED RNA POLYMERASE SUBUNIT BETA"/>
    <property type="match status" value="1"/>
</dbReference>
<feature type="binding site" evidence="9">
    <location>
        <position position="549"/>
    </location>
    <ligand>
        <name>Mg(2+)</name>
        <dbReference type="ChEBI" id="CHEBI:18420"/>
    </ligand>
</feature>
<evidence type="ECO:0000313" key="14">
    <source>
        <dbReference type="EMBL" id="BBO24079.1"/>
    </source>
</evidence>
<dbReference type="Gene3D" id="1.10.150.390">
    <property type="match status" value="1"/>
</dbReference>